<comment type="caution">
    <text evidence="4">The sequence shown here is derived from an EMBL/GenBank/DDBJ whole genome shotgun (WGS) entry which is preliminary data.</text>
</comment>
<dbReference type="Gene3D" id="3.40.50.1820">
    <property type="entry name" value="alpha/beta hydrolase"/>
    <property type="match status" value="1"/>
</dbReference>
<keyword evidence="2" id="KW-0812">Transmembrane</keyword>
<dbReference type="Proteomes" id="UP001519460">
    <property type="component" value="Unassembled WGS sequence"/>
</dbReference>
<dbReference type="EMBL" id="JACVVK020000185">
    <property type="protein sequence ID" value="KAK7486007.1"/>
    <property type="molecule type" value="Genomic_DNA"/>
</dbReference>
<gene>
    <name evidence="4" type="ORF">BaRGS_00022759</name>
</gene>
<evidence type="ECO:0000313" key="5">
    <source>
        <dbReference type="Proteomes" id="UP001519460"/>
    </source>
</evidence>
<keyword evidence="2" id="KW-0472">Membrane</keyword>
<reference evidence="4 5" key="1">
    <citation type="journal article" date="2023" name="Sci. Data">
        <title>Genome assembly of the Korean intertidal mud-creeper Batillaria attramentaria.</title>
        <authorList>
            <person name="Patra A.K."/>
            <person name="Ho P.T."/>
            <person name="Jun S."/>
            <person name="Lee S.J."/>
            <person name="Kim Y."/>
            <person name="Won Y.J."/>
        </authorList>
    </citation>
    <scope>NUCLEOTIDE SEQUENCE [LARGE SCALE GENOMIC DNA]</scope>
    <source>
        <strain evidence="4">Wonlab-2016</strain>
    </source>
</reference>
<dbReference type="PANTHER" id="PTHR43903">
    <property type="entry name" value="NEUROLIGIN"/>
    <property type="match status" value="1"/>
</dbReference>
<evidence type="ECO:0000256" key="1">
    <source>
        <dbReference type="ARBA" id="ARBA00005964"/>
    </source>
</evidence>
<evidence type="ECO:0000256" key="2">
    <source>
        <dbReference type="SAM" id="Phobius"/>
    </source>
</evidence>
<comment type="similarity">
    <text evidence="1">Belongs to the type-B carboxylesterase/lipase family.</text>
</comment>
<evidence type="ECO:0000313" key="4">
    <source>
        <dbReference type="EMBL" id="KAK7486007.1"/>
    </source>
</evidence>
<dbReference type="AlphaFoldDB" id="A0ABD0KGJ0"/>
<dbReference type="Pfam" id="PF00135">
    <property type="entry name" value="COesterase"/>
    <property type="match status" value="1"/>
</dbReference>
<accession>A0ABD0KGJ0</accession>
<dbReference type="SUPFAM" id="SSF53474">
    <property type="entry name" value="alpha/beta-Hydrolases"/>
    <property type="match status" value="1"/>
</dbReference>
<organism evidence="4 5">
    <name type="scientific">Batillaria attramentaria</name>
    <dbReference type="NCBI Taxonomy" id="370345"/>
    <lineage>
        <taxon>Eukaryota</taxon>
        <taxon>Metazoa</taxon>
        <taxon>Spiralia</taxon>
        <taxon>Lophotrochozoa</taxon>
        <taxon>Mollusca</taxon>
        <taxon>Gastropoda</taxon>
        <taxon>Caenogastropoda</taxon>
        <taxon>Sorbeoconcha</taxon>
        <taxon>Cerithioidea</taxon>
        <taxon>Batillariidae</taxon>
        <taxon>Batillaria</taxon>
    </lineage>
</organism>
<feature type="domain" description="Carboxylesterase type B" evidence="3">
    <location>
        <begin position="1"/>
        <end position="145"/>
    </location>
</feature>
<dbReference type="InterPro" id="IPR029058">
    <property type="entry name" value="AB_hydrolase_fold"/>
</dbReference>
<dbReference type="InterPro" id="IPR002018">
    <property type="entry name" value="CarbesteraseB"/>
</dbReference>
<sequence>MMSDYMFGSAMNEVVDYQVRFNTVFFYVFKYRSWNDYTPKWRGVSHGEELPYVFGFPFINETYINLTGIYPRQEYDFADRNISEYMITMWTNFTARGDPTPRDQPIIWFRNSTWLEYNLHNHSYLSITNKSENLTNYRQSEFGFWREYFPQISGRGYYIKTDPVPPSKASVYESMTYALAAVGALLLVIVIVMCIVLIRKSRVKKY</sequence>
<protein>
    <recommendedName>
        <fullName evidence="3">Carboxylesterase type B domain-containing protein</fullName>
    </recommendedName>
</protein>
<proteinExistence type="inferred from homology"/>
<keyword evidence="2" id="KW-1133">Transmembrane helix</keyword>
<evidence type="ECO:0000259" key="3">
    <source>
        <dbReference type="Pfam" id="PF00135"/>
    </source>
</evidence>
<dbReference type="InterPro" id="IPR051093">
    <property type="entry name" value="Neuroligin/BSAL"/>
</dbReference>
<keyword evidence="5" id="KW-1185">Reference proteome</keyword>
<name>A0ABD0KGJ0_9CAEN</name>
<feature type="transmembrane region" description="Helical" evidence="2">
    <location>
        <begin position="175"/>
        <end position="198"/>
    </location>
</feature>